<name>A0A9D4VSE7_PEA</name>
<keyword evidence="2" id="KW-1185">Reference proteome</keyword>
<dbReference type="AlphaFoldDB" id="A0A9D4VSE7"/>
<dbReference type="EMBL" id="JAMSHJ010000007">
    <property type="protein sequence ID" value="KAI5389295.1"/>
    <property type="molecule type" value="Genomic_DNA"/>
</dbReference>
<comment type="caution">
    <text evidence="1">The sequence shown here is derived from an EMBL/GenBank/DDBJ whole genome shotgun (WGS) entry which is preliminary data.</text>
</comment>
<protein>
    <submittedName>
        <fullName evidence="1">Uncharacterized protein</fullName>
    </submittedName>
</protein>
<evidence type="ECO:0000313" key="1">
    <source>
        <dbReference type="EMBL" id="KAI5389295.1"/>
    </source>
</evidence>
<sequence>MFGWIDLKVDEAVQELNDLHFQANFLEGNGSRPVLEGMDMVKLTDEDNMSLEVELTEEKIKDTFWYCNGNKSPGPDGFSSSFFQVCWETVKKDVV</sequence>
<organism evidence="1 2">
    <name type="scientific">Pisum sativum</name>
    <name type="common">Garden pea</name>
    <name type="synonym">Lathyrus oleraceus</name>
    <dbReference type="NCBI Taxonomy" id="3888"/>
    <lineage>
        <taxon>Eukaryota</taxon>
        <taxon>Viridiplantae</taxon>
        <taxon>Streptophyta</taxon>
        <taxon>Embryophyta</taxon>
        <taxon>Tracheophyta</taxon>
        <taxon>Spermatophyta</taxon>
        <taxon>Magnoliopsida</taxon>
        <taxon>eudicotyledons</taxon>
        <taxon>Gunneridae</taxon>
        <taxon>Pentapetalae</taxon>
        <taxon>rosids</taxon>
        <taxon>fabids</taxon>
        <taxon>Fabales</taxon>
        <taxon>Fabaceae</taxon>
        <taxon>Papilionoideae</taxon>
        <taxon>50 kb inversion clade</taxon>
        <taxon>NPAAA clade</taxon>
        <taxon>Hologalegina</taxon>
        <taxon>IRL clade</taxon>
        <taxon>Fabeae</taxon>
        <taxon>Lathyrus</taxon>
    </lineage>
</organism>
<proteinExistence type="predicted"/>
<accession>A0A9D4VSE7</accession>
<evidence type="ECO:0000313" key="2">
    <source>
        <dbReference type="Proteomes" id="UP001058974"/>
    </source>
</evidence>
<dbReference type="Gramene" id="Psat07G0481000-T1">
    <property type="protein sequence ID" value="KAI5389295.1"/>
    <property type="gene ID" value="KIW84_074810"/>
</dbReference>
<gene>
    <name evidence="1" type="ORF">KIW84_074810</name>
</gene>
<reference evidence="1 2" key="1">
    <citation type="journal article" date="2022" name="Nat. Genet.">
        <title>Improved pea reference genome and pan-genome highlight genomic features and evolutionary characteristics.</title>
        <authorList>
            <person name="Yang T."/>
            <person name="Liu R."/>
            <person name="Luo Y."/>
            <person name="Hu S."/>
            <person name="Wang D."/>
            <person name="Wang C."/>
            <person name="Pandey M.K."/>
            <person name="Ge S."/>
            <person name="Xu Q."/>
            <person name="Li N."/>
            <person name="Li G."/>
            <person name="Huang Y."/>
            <person name="Saxena R.K."/>
            <person name="Ji Y."/>
            <person name="Li M."/>
            <person name="Yan X."/>
            <person name="He Y."/>
            <person name="Liu Y."/>
            <person name="Wang X."/>
            <person name="Xiang C."/>
            <person name="Varshney R.K."/>
            <person name="Ding H."/>
            <person name="Gao S."/>
            <person name="Zong X."/>
        </authorList>
    </citation>
    <scope>NUCLEOTIDE SEQUENCE [LARGE SCALE GENOMIC DNA]</scope>
    <source>
        <strain evidence="1 2">cv. Zhongwan 6</strain>
    </source>
</reference>
<dbReference type="Proteomes" id="UP001058974">
    <property type="component" value="Chromosome 7"/>
</dbReference>